<name>A0ABP7C268_9PSEU</name>
<comment type="caution">
    <text evidence="1">The sequence shown here is derived from an EMBL/GenBank/DDBJ whole genome shotgun (WGS) entry which is preliminary data.</text>
</comment>
<organism evidence="1 2">
    <name type="scientific">Lentzea roselyniae</name>
    <dbReference type="NCBI Taxonomy" id="531940"/>
    <lineage>
        <taxon>Bacteria</taxon>
        <taxon>Bacillati</taxon>
        <taxon>Actinomycetota</taxon>
        <taxon>Actinomycetes</taxon>
        <taxon>Pseudonocardiales</taxon>
        <taxon>Pseudonocardiaceae</taxon>
        <taxon>Lentzea</taxon>
    </lineage>
</organism>
<evidence type="ECO:0000313" key="2">
    <source>
        <dbReference type="Proteomes" id="UP001500711"/>
    </source>
</evidence>
<protein>
    <submittedName>
        <fullName evidence="1">Uncharacterized protein</fullName>
    </submittedName>
</protein>
<keyword evidence="2" id="KW-1185">Reference proteome</keyword>
<proteinExistence type="predicted"/>
<gene>
    <name evidence="1" type="ORF">GCM10022267_69900</name>
</gene>
<dbReference type="Proteomes" id="UP001500711">
    <property type="component" value="Unassembled WGS sequence"/>
</dbReference>
<dbReference type="EMBL" id="BAABBE010000027">
    <property type="protein sequence ID" value="GAA3673132.1"/>
    <property type="molecule type" value="Genomic_DNA"/>
</dbReference>
<accession>A0ABP7C268</accession>
<reference evidence="2" key="1">
    <citation type="journal article" date="2019" name="Int. J. Syst. Evol. Microbiol.">
        <title>The Global Catalogue of Microorganisms (GCM) 10K type strain sequencing project: providing services to taxonomists for standard genome sequencing and annotation.</title>
        <authorList>
            <consortium name="The Broad Institute Genomics Platform"/>
            <consortium name="The Broad Institute Genome Sequencing Center for Infectious Disease"/>
            <person name="Wu L."/>
            <person name="Ma J."/>
        </authorList>
    </citation>
    <scope>NUCLEOTIDE SEQUENCE [LARGE SCALE GENOMIC DNA]</scope>
    <source>
        <strain evidence="2">JCM 17494</strain>
    </source>
</reference>
<sequence length="101" mass="10965">MQLGSGPLLTLMTLRHILGGRGDLCLPDQCADEQRAPEHLLNRFVGLTTVGPHRAVVDEPFRLSVRKTDCCLDDPDAVDLAQPALPEQADHLIVSGTGREL</sequence>
<evidence type="ECO:0000313" key="1">
    <source>
        <dbReference type="EMBL" id="GAA3673132.1"/>
    </source>
</evidence>